<keyword evidence="1" id="KW-0472">Membrane</keyword>
<evidence type="ECO:0000313" key="2">
    <source>
        <dbReference type="EMBL" id="RWY37350.1"/>
    </source>
</evidence>
<reference evidence="2 3" key="1">
    <citation type="journal article" date="2015" name="Int. J. Syst. Evol. Microbiol.">
        <title>Gemmobacter intermedius sp. nov., isolated from a white stork (Ciconia ciconia).</title>
        <authorList>
            <person name="Kampfer P."/>
            <person name="Jerzak L."/>
            <person name="Wilharm G."/>
            <person name="Golke J."/>
            <person name="Busse H.J."/>
            <person name="Glaeser S.P."/>
        </authorList>
    </citation>
    <scope>NUCLEOTIDE SEQUENCE [LARGE SCALE GENOMIC DNA]</scope>
    <source>
        <strain evidence="2 3">119/4</strain>
    </source>
</reference>
<gene>
    <name evidence="2" type="ORF">EP867_17345</name>
</gene>
<dbReference type="EMBL" id="SBLC01000049">
    <property type="protein sequence ID" value="RWY37350.1"/>
    <property type="molecule type" value="Genomic_DNA"/>
</dbReference>
<organism evidence="2 3">
    <name type="scientific">Falsigemmobacter intermedius</name>
    <dbReference type="NCBI Taxonomy" id="1553448"/>
    <lineage>
        <taxon>Bacteria</taxon>
        <taxon>Pseudomonadati</taxon>
        <taxon>Pseudomonadota</taxon>
        <taxon>Alphaproteobacteria</taxon>
        <taxon>Rhodobacterales</taxon>
        <taxon>Paracoccaceae</taxon>
        <taxon>Falsigemmobacter</taxon>
    </lineage>
</organism>
<keyword evidence="3" id="KW-1185">Reference proteome</keyword>
<dbReference type="Proteomes" id="UP000287168">
    <property type="component" value="Unassembled WGS sequence"/>
</dbReference>
<dbReference type="AlphaFoldDB" id="A0A3S3U0H6"/>
<proteinExistence type="predicted"/>
<comment type="caution">
    <text evidence="2">The sequence shown here is derived from an EMBL/GenBank/DDBJ whole genome shotgun (WGS) entry which is preliminary data.</text>
</comment>
<evidence type="ECO:0000256" key="1">
    <source>
        <dbReference type="SAM" id="Phobius"/>
    </source>
</evidence>
<keyword evidence="1" id="KW-1133">Transmembrane helix</keyword>
<accession>A0A3S3U0H6</accession>
<feature type="transmembrane region" description="Helical" evidence="1">
    <location>
        <begin position="68"/>
        <end position="87"/>
    </location>
</feature>
<sequence>MAKEQEWTPWYRRKEYKGNLTEEEKRHLDSFRLEEKHPAAAVEDLPEEVQGYLSELELAVYDAKQDGVATKAFVLTGIGALVIFLAYRELGWLPPLVGYVTGGAIIAFAWVNYSREWKKNADGLWIKKKGRGIPFSRTEEKLQEYWELDAISRFRKRREAEIDDDLG</sequence>
<dbReference type="OrthoDB" id="8454048at2"/>
<evidence type="ECO:0000313" key="3">
    <source>
        <dbReference type="Proteomes" id="UP000287168"/>
    </source>
</evidence>
<protein>
    <submittedName>
        <fullName evidence="2">Uncharacterized protein</fullName>
    </submittedName>
</protein>
<name>A0A3S3U0H6_9RHOB</name>
<keyword evidence="1" id="KW-0812">Transmembrane</keyword>
<feature type="transmembrane region" description="Helical" evidence="1">
    <location>
        <begin position="93"/>
        <end position="111"/>
    </location>
</feature>
<dbReference type="RefSeq" id="WP_128490725.1">
    <property type="nucleotide sequence ID" value="NZ_JBHLXB010000018.1"/>
</dbReference>